<comment type="caution">
    <text evidence="4">The sequence shown here is derived from an EMBL/GenBank/DDBJ whole genome shotgun (WGS) entry which is preliminary data.</text>
</comment>
<sequence length="668" mass="77141">MKPKSVIITIIFTTITIFAFSEKLNIILGEYYPDVYIDNGKLEGFVIDILNEIEKNSDLTFEITVKNWTDAYDTFLNDENYDLIGLIAPTSERKMNLKFYKTVIFVDSFILTKYDNNQTYEELKKYPVGVLNGSFLIDVLKNEGFKDIRVYQTNENVISDLLNEKLSSAAIEDERIVSHYIIANNLKPNIRYVKVFESTPLTFASKKDSEKEEALQIFESTLNNFLKSDGFDLIKNLWVGISTSLSVERQKNINRLLIILIIILISSIVTLVIFYSRSREMVNIINKSNIKLRNSYKEISDLSHKNKELSEKLVKMYQIFYSFIESEDTKTILNNAIEGLVKLIPEAKAGSIGLITDHQWKIYAAYGFNKEIYNITIPLEKVIKVGKHVQEVHNLDSYNEDLSMEITNILTTSNATNLGSSLLVDLYSKERFIGNISVNSMANMKFSDTSKEVMEIFGRLIEIYMDLKFEEREAIEAYNYSLKKLSDVAERFDMETSEHMNRIGQISYEIAKNLGLEERFAQEIKTYAYYHDIGKILIPIEILRKKGSLNDSEWEVMKKHTEYGADIIGNVEIFKVARNIALYHQERYDGSGYPYGLKRENIPIEARIVAVADVYDALRTERPYKKAFSHEESMKILLEGDNKTSPEQFDPEVLKVFVKIADKFKNTY</sequence>
<keyword evidence="1" id="KW-1133">Transmembrane helix</keyword>
<reference evidence="4 5" key="1">
    <citation type="submission" date="2013-12" db="EMBL/GenBank/DDBJ databases">
        <title>Comparative genomics of Petrotoga isolates.</title>
        <authorList>
            <person name="Nesbo C.L."/>
            <person name="Charchuk R."/>
            <person name="Chow K."/>
        </authorList>
    </citation>
    <scope>NUCLEOTIDE SEQUENCE [LARGE SCALE GENOMIC DNA]</scope>
    <source>
        <strain evidence="4 5">DSM 13574</strain>
    </source>
</reference>
<dbReference type="PANTHER" id="PTHR45228">
    <property type="entry name" value="CYCLIC DI-GMP PHOSPHODIESTERASE TM_0186-RELATED"/>
    <property type="match status" value="1"/>
</dbReference>
<feature type="domain" description="HD" evidence="2">
    <location>
        <begin position="496"/>
        <end position="618"/>
    </location>
</feature>
<dbReference type="AlphaFoldDB" id="A0A2K1P105"/>
<dbReference type="Gene3D" id="1.10.3210.10">
    <property type="entry name" value="Hypothetical protein af1432"/>
    <property type="match status" value="1"/>
</dbReference>
<dbReference type="Pfam" id="PF00497">
    <property type="entry name" value="SBP_bac_3"/>
    <property type="match status" value="1"/>
</dbReference>
<dbReference type="CDD" id="cd00077">
    <property type="entry name" value="HDc"/>
    <property type="match status" value="1"/>
</dbReference>
<dbReference type="InterPro" id="IPR006674">
    <property type="entry name" value="HD_domain"/>
</dbReference>
<dbReference type="Pfam" id="PF13487">
    <property type="entry name" value="HD_5"/>
    <property type="match status" value="1"/>
</dbReference>
<dbReference type="PROSITE" id="PS51831">
    <property type="entry name" value="HD"/>
    <property type="match status" value="1"/>
</dbReference>
<dbReference type="SUPFAM" id="SSF55781">
    <property type="entry name" value="GAF domain-like"/>
    <property type="match status" value="1"/>
</dbReference>
<evidence type="ECO:0000259" key="3">
    <source>
        <dbReference type="PROSITE" id="PS51832"/>
    </source>
</evidence>
<dbReference type="Proteomes" id="UP000236434">
    <property type="component" value="Unassembled WGS sequence"/>
</dbReference>
<protein>
    <submittedName>
        <fullName evidence="4">Phosphohydrolase</fullName>
    </submittedName>
</protein>
<name>A0A2K1P105_9BACT</name>
<evidence type="ECO:0000259" key="2">
    <source>
        <dbReference type="PROSITE" id="PS51831"/>
    </source>
</evidence>
<dbReference type="RefSeq" id="WP_103066916.1">
    <property type="nucleotide sequence ID" value="NZ_AZRL01000012.1"/>
</dbReference>
<keyword evidence="1" id="KW-0812">Transmembrane</keyword>
<dbReference type="EMBL" id="AZRL01000012">
    <property type="protein sequence ID" value="PNR96440.1"/>
    <property type="molecule type" value="Genomic_DNA"/>
</dbReference>
<dbReference type="PROSITE" id="PS51832">
    <property type="entry name" value="HD_GYP"/>
    <property type="match status" value="1"/>
</dbReference>
<dbReference type="SMART" id="SM00062">
    <property type="entry name" value="PBPb"/>
    <property type="match status" value="1"/>
</dbReference>
<organism evidence="4 5">
    <name type="scientific">Petrotoga olearia DSM 13574</name>
    <dbReference type="NCBI Taxonomy" id="1122955"/>
    <lineage>
        <taxon>Bacteria</taxon>
        <taxon>Thermotogati</taxon>
        <taxon>Thermotogota</taxon>
        <taxon>Thermotogae</taxon>
        <taxon>Petrotogales</taxon>
        <taxon>Petrotogaceae</taxon>
        <taxon>Petrotoga</taxon>
    </lineage>
</organism>
<dbReference type="GO" id="GO:0016787">
    <property type="term" value="F:hydrolase activity"/>
    <property type="evidence" value="ECO:0007669"/>
    <property type="project" value="UniProtKB-KW"/>
</dbReference>
<dbReference type="InterPro" id="IPR037522">
    <property type="entry name" value="HD_GYP_dom"/>
</dbReference>
<feature type="domain" description="HD-GYP" evidence="3">
    <location>
        <begin position="474"/>
        <end position="668"/>
    </location>
</feature>
<gene>
    <name evidence="4" type="ORF">X929_04960</name>
</gene>
<dbReference type="OrthoDB" id="40595at2"/>
<dbReference type="InterPro" id="IPR003607">
    <property type="entry name" value="HD/PDEase_dom"/>
</dbReference>
<dbReference type="SMART" id="SM00471">
    <property type="entry name" value="HDc"/>
    <property type="match status" value="1"/>
</dbReference>
<dbReference type="SUPFAM" id="SSF109604">
    <property type="entry name" value="HD-domain/PDEase-like"/>
    <property type="match status" value="1"/>
</dbReference>
<evidence type="ECO:0000313" key="5">
    <source>
        <dbReference type="Proteomes" id="UP000236434"/>
    </source>
</evidence>
<keyword evidence="1" id="KW-0472">Membrane</keyword>
<evidence type="ECO:0000313" key="4">
    <source>
        <dbReference type="EMBL" id="PNR96440.1"/>
    </source>
</evidence>
<dbReference type="InterPro" id="IPR001638">
    <property type="entry name" value="Solute-binding_3/MltF_N"/>
</dbReference>
<proteinExistence type="predicted"/>
<dbReference type="SUPFAM" id="SSF53850">
    <property type="entry name" value="Periplasmic binding protein-like II"/>
    <property type="match status" value="1"/>
</dbReference>
<dbReference type="InterPro" id="IPR029016">
    <property type="entry name" value="GAF-like_dom_sf"/>
</dbReference>
<evidence type="ECO:0000256" key="1">
    <source>
        <dbReference type="SAM" id="Phobius"/>
    </source>
</evidence>
<dbReference type="Gene3D" id="3.40.190.10">
    <property type="entry name" value="Periplasmic binding protein-like II"/>
    <property type="match status" value="2"/>
</dbReference>
<keyword evidence="4" id="KW-0378">Hydrolase</keyword>
<dbReference type="Gene3D" id="3.30.450.40">
    <property type="match status" value="1"/>
</dbReference>
<accession>A0A2K1P105</accession>
<dbReference type="InterPro" id="IPR052020">
    <property type="entry name" value="Cyclic_di-GMP/3'3'-cGAMP_PDE"/>
</dbReference>
<dbReference type="PANTHER" id="PTHR45228:SF8">
    <property type="entry name" value="TWO-COMPONENT RESPONSE REGULATOR-RELATED"/>
    <property type="match status" value="1"/>
</dbReference>
<feature type="transmembrane region" description="Helical" evidence="1">
    <location>
        <begin position="256"/>
        <end position="275"/>
    </location>
</feature>